<dbReference type="Proteomes" id="UP000094112">
    <property type="component" value="Unassembled WGS sequence"/>
</dbReference>
<protein>
    <recommendedName>
        <fullName evidence="7">Aspartate aminotransferase</fullName>
        <ecNumber evidence="7">2.6.1.1</ecNumber>
    </recommendedName>
</protein>
<dbReference type="PANTHER" id="PTHR11879:SF55">
    <property type="entry name" value="GLUTAMATE OXALOACETATE TRANSAMINASE 1, ISOFORM B"/>
    <property type="match status" value="1"/>
</dbReference>
<evidence type="ECO:0000256" key="1">
    <source>
        <dbReference type="ARBA" id="ARBA00001933"/>
    </source>
</evidence>
<dbReference type="InterPro" id="IPR000796">
    <property type="entry name" value="Asp_trans"/>
</dbReference>
<dbReference type="PANTHER" id="PTHR11879">
    <property type="entry name" value="ASPARTATE AMINOTRANSFERASE"/>
    <property type="match status" value="1"/>
</dbReference>
<dbReference type="Gene3D" id="3.40.640.10">
    <property type="entry name" value="Type I PLP-dependent aspartate aminotransferase-like (Major domain)"/>
    <property type="match status" value="1"/>
</dbReference>
<accession>A0A1E3P6D8</accession>
<comment type="similarity">
    <text evidence="2">Belongs to the class-I pyridoxal-phosphate-dependent aminotransferase family.</text>
</comment>
<proteinExistence type="inferred from homology"/>
<keyword evidence="4 7" id="KW-0032">Aminotransferase</keyword>
<dbReference type="GO" id="GO:0005829">
    <property type="term" value="C:cytosol"/>
    <property type="evidence" value="ECO:0007669"/>
    <property type="project" value="TreeGrafter"/>
</dbReference>
<reference evidence="9 10" key="1">
    <citation type="journal article" date="2016" name="Proc. Natl. Acad. Sci. U.S.A.">
        <title>Comparative genomics of biotechnologically important yeasts.</title>
        <authorList>
            <person name="Riley R."/>
            <person name="Haridas S."/>
            <person name="Wolfe K.H."/>
            <person name="Lopes M.R."/>
            <person name="Hittinger C.T."/>
            <person name="Goeker M."/>
            <person name="Salamov A.A."/>
            <person name="Wisecaver J.H."/>
            <person name="Long T.M."/>
            <person name="Calvey C.H."/>
            <person name="Aerts A.L."/>
            <person name="Barry K.W."/>
            <person name="Choi C."/>
            <person name="Clum A."/>
            <person name="Coughlan A.Y."/>
            <person name="Deshpande S."/>
            <person name="Douglass A.P."/>
            <person name="Hanson S.J."/>
            <person name="Klenk H.-P."/>
            <person name="LaButti K.M."/>
            <person name="Lapidus A."/>
            <person name="Lindquist E.A."/>
            <person name="Lipzen A.M."/>
            <person name="Meier-Kolthoff J.P."/>
            <person name="Ohm R.A."/>
            <person name="Otillar R.P."/>
            <person name="Pangilinan J.L."/>
            <person name="Peng Y."/>
            <person name="Rokas A."/>
            <person name="Rosa C.A."/>
            <person name="Scheuner C."/>
            <person name="Sibirny A.A."/>
            <person name="Slot J.C."/>
            <person name="Stielow J.B."/>
            <person name="Sun H."/>
            <person name="Kurtzman C.P."/>
            <person name="Blackwell M."/>
            <person name="Grigoriev I.V."/>
            <person name="Jeffries T.W."/>
        </authorList>
    </citation>
    <scope>NUCLEOTIDE SEQUENCE [LARGE SCALE GENOMIC DNA]</scope>
    <source>
        <strain evidence="10">ATCC 58044 / CBS 1984 / NCYC 433 / NRRL Y-366-8</strain>
    </source>
</reference>
<dbReference type="GO" id="GO:0030170">
    <property type="term" value="F:pyridoxal phosphate binding"/>
    <property type="evidence" value="ECO:0007669"/>
    <property type="project" value="InterPro"/>
</dbReference>
<dbReference type="PROSITE" id="PS00105">
    <property type="entry name" value="AA_TRANSFER_CLASS_1"/>
    <property type="match status" value="1"/>
</dbReference>
<dbReference type="InterPro" id="IPR015422">
    <property type="entry name" value="PyrdxlP-dep_Trfase_small"/>
</dbReference>
<comment type="subunit">
    <text evidence="3 7">Homodimer.</text>
</comment>
<evidence type="ECO:0000256" key="3">
    <source>
        <dbReference type="ARBA" id="ARBA00011738"/>
    </source>
</evidence>
<evidence type="ECO:0000256" key="6">
    <source>
        <dbReference type="ARBA" id="ARBA00022898"/>
    </source>
</evidence>
<evidence type="ECO:0000256" key="5">
    <source>
        <dbReference type="ARBA" id="ARBA00022679"/>
    </source>
</evidence>
<keyword evidence="5 7" id="KW-0808">Transferase</keyword>
<name>A0A1E3P6D8_WICAA</name>
<dbReference type="OrthoDB" id="6752799at2759"/>
<evidence type="ECO:0000256" key="2">
    <source>
        <dbReference type="ARBA" id="ARBA00007441"/>
    </source>
</evidence>
<dbReference type="InterPro" id="IPR004839">
    <property type="entry name" value="Aminotransferase_I/II_large"/>
</dbReference>
<dbReference type="STRING" id="683960.A0A1E3P6D8"/>
<organism evidence="9 10">
    <name type="scientific">Wickerhamomyces anomalus (strain ATCC 58044 / CBS 1984 / NCYC 433 / NRRL Y-366-8)</name>
    <name type="common">Yeast</name>
    <name type="synonym">Hansenula anomala</name>
    <dbReference type="NCBI Taxonomy" id="683960"/>
    <lineage>
        <taxon>Eukaryota</taxon>
        <taxon>Fungi</taxon>
        <taxon>Dikarya</taxon>
        <taxon>Ascomycota</taxon>
        <taxon>Saccharomycotina</taxon>
        <taxon>Saccharomycetes</taxon>
        <taxon>Phaffomycetales</taxon>
        <taxon>Wickerhamomycetaceae</taxon>
        <taxon>Wickerhamomyces</taxon>
    </lineage>
</organism>
<dbReference type="SUPFAM" id="SSF53383">
    <property type="entry name" value="PLP-dependent transferases"/>
    <property type="match status" value="1"/>
</dbReference>
<evidence type="ECO:0000256" key="7">
    <source>
        <dbReference type="RuleBase" id="RU000480"/>
    </source>
</evidence>
<evidence type="ECO:0000313" key="9">
    <source>
        <dbReference type="EMBL" id="ODQ60512.1"/>
    </source>
</evidence>
<comment type="miscellaneous">
    <text evidence="7">In eukaryotes there are cytoplasmic, mitochondrial and chloroplastic isozymes.</text>
</comment>
<dbReference type="GO" id="GO:0006532">
    <property type="term" value="P:aspartate biosynthetic process"/>
    <property type="evidence" value="ECO:0007669"/>
    <property type="project" value="TreeGrafter"/>
</dbReference>
<evidence type="ECO:0000256" key="4">
    <source>
        <dbReference type="ARBA" id="ARBA00022576"/>
    </source>
</evidence>
<dbReference type="EMBL" id="KV454209">
    <property type="protein sequence ID" value="ODQ60512.1"/>
    <property type="molecule type" value="Genomic_DNA"/>
</dbReference>
<dbReference type="PRINTS" id="PR00799">
    <property type="entry name" value="TRANSAMINASE"/>
</dbReference>
<dbReference type="Pfam" id="PF00155">
    <property type="entry name" value="Aminotran_1_2"/>
    <property type="match status" value="1"/>
</dbReference>
<keyword evidence="10" id="KW-1185">Reference proteome</keyword>
<dbReference type="EC" id="2.6.1.1" evidence="7"/>
<feature type="domain" description="Aminotransferase class I/classII large" evidence="8">
    <location>
        <begin position="29"/>
        <end position="394"/>
    </location>
</feature>
<evidence type="ECO:0000313" key="10">
    <source>
        <dbReference type="Proteomes" id="UP000094112"/>
    </source>
</evidence>
<dbReference type="GO" id="GO:0004069">
    <property type="term" value="F:L-aspartate:2-oxoglutarate aminotransferase activity"/>
    <property type="evidence" value="ECO:0007669"/>
    <property type="project" value="UniProtKB-EC"/>
</dbReference>
<dbReference type="Gene3D" id="3.90.1150.10">
    <property type="entry name" value="Aspartate Aminotransferase, domain 1"/>
    <property type="match status" value="1"/>
</dbReference>
<keyword evidence="6" id="KW-0663">Pyridoxal phosphate</keyword>
<dbReference type="CDD" id="cd00609">
    <property type="entry name" value="AAT_like"/>
    <property type="match status" value="1"/>
</dbReference>
<evidence type="ECO:0000259" key="8">
    <source>
        <dbReference type="Pfam" id="PF00155"/>
    </source>
</evidence>
<dbReference type="InterPro" id="IPR015424">
    <property type="entry name" value="PyrdxlP-dep_Trfase"/>
</dbReference>
<dbReference type="InterPro" id="IPR004838">
    <property type="entry name" value="NHTrfase_class1_PyrdxlP-BS"/>
</dbReference>
<dbReference type="InterPro" id="IPR015421">
    <property type="entry name" value="PyrdxlP-dep_Trfase_major"/>
</dbReference>
<comment type="catalytic activity">
    <reaction evidence="7">
        <text>L-aspartate + 2-oxoglutarate = oxaloacetate + L-glutamate</text>
        <dbReference type="Rhea" id="RHEA:21824"/>
        <dbReference type="ChEBI" id="CHEBI:16452"/>
        <dbReference type="ChEBI" id="CHEBI:16810"/>
        <dbReference type="ChEBI" id="CHEBI:29985"/>
        <dbReference type="ChEBI" id="CHEBI:29991"/>
        <dbReference type="EC" id="2.6.1.1"/>
    </reaction>
</comment>
<dbReference type="RefSeq" id="XP_019039719.1">
    <property type="nucleotide sequence ID" value="XM_019181601.1"/>
</dbReference>
<dbReference type="GeneID" id="30198847"/>
<gene>
    <name evidence="9" type="ORF">WICANDRAFT_29401</name>
</gene>
<dbReference type="AlphaFoldDB" id="A0A1E3P6D8"/>
<comment type="cofactor">
    <cofactor evidence="1">
        <name>pyridoxal 5'-phosphate</name>
        <dbReference type="ChEBI" id="CHEBI:597326"/>
    </cofactor>
</comment>
<sequence length="402" mass="44351">MSSFTNLQFQPADEFNDLRKKLALDSNENKVDVSAGVYRDETGESYTLPSIRAAKKILHESGKGHDYTFCLGSSDFLEPAAQLAVGNDAVKKGLVSSCQTIGGTGACHLGATFLAQYCGFGEFYLGTPAWPNYFPLLKQVGGSVHTFDYYDSENKSVDFKVLMQTLENAPQYSVFILQLCCHNPTASDLSIEQWKKVGEIMKAKSLIAFIDAAYQGFASGSIEKDGEPIRIFIELGVEVLVAQSFSKNLGLYGERVGCLHVVSTDPMVTPVITDQLRYILRAEASSSPAFGSRLVSIIANSDDLSAQWGTDVAEISKRLQTLRAKVYDLLTEKYQTPGSWDHVKSQRGLFWYSGLTQEQAEKLINVYHIYLTKGGRINIAGLNEKNIDYFCSSLDKVVRSVP</sequence>